<dbReference type="Proteomes" id="UP000663193">
    <property type="component" value="Chromosome 11"/>
</dbReference>
<dbReference type="KEGG" id="pno:SNOG_09172"/>
<evidence type="ECO:0000313" key="3">
    <source>
        <dbReference type="Proteomes" id="UP000663193"/>
    </source>
</evidence>
<feature type="compositionally biased region" description="Polar residues" evidence="1">
    <location>
        <begin position="1"/>
        <end position="20"/>
    </location>
</feature>
<evidence type="ECO:0000313" key="2">
    <source>
        <dbReference type="EMBL" id="QRD00625.1"/>
    </source>
</evidence>
<dbReference type="RefSeq" id="XP_001799473.1">
    <property type="nucleotide sequence ID" value="XM_001799421.1"/>
</dbReference>
<dbReference type="AlphaFoldDB" id="A0A7U2FCQ0"/>
<name>A0A7U2FCQ0_PHANO</name>
<proteinExistence type="predicted"/>
<accession>A0A7U2FCQ0</accession>
<dbReference type="VEuPathDB" id="FungiDB:JI435_091720"/>
<organism evidence="2 3">
    <name type="scientific">Phaeosphaeria nodorum (strain SN15 / ATCC MYA-4574 / FGSC 10173)</name>
    <name type="common">Glume blotch fungus</name>
    <name type="synonym">Parastagonospora nodorum</name>
    <dbReference type="NCBI Taxonomy" id="321614"/>
    <lineage>
        <taxon>Eukaryota</taxon>
        <taxon>Fungi</taxon>
        <taxon>Dikarya</taxon>
        <taxon>Ascomycota</taxon>
        <taxon>Pezizomycotina</taxon>
        <taxon>Dothideomycetes</taxon>
        <taxon>Pleosporomycetidae</taxon>
        <taxon>Pleosporales</taxon>
        <taxon>Pleosporineae</taxon>
        <taxon>Phaeosphaeriaceae</taxon>
        <taxon>Parastagonospora</taxon>
    </lineage>
</organism>
<gene>
    <name evidence="2" type="ORF">JI435_091720</name>
</gene>
<reference evidence="3" key="1">
    <citation type="journal article" date="2021" name="BMC Genomics">
        <title>Chromosome-level genome assembly and manually-curated proteome of model necrotroph Parastagonospora nodorum Sn15 reveals a genome-wide trove of candidate effector homologs, and redundancy of virulence-related functions within an accessory chromosome.</title>
        <authorList>
            <person name="Bertazzoni S."/>
            <person name="Jones D.A.B."/>
            <person name="Phan H.T."/>
            <person name="Tan K.-C."/>
            <person name="Hane J.K."/>
        </authorList>
    </citation>
    <scope>NUCLEOTIDE SEQUENCE [LARGE SCALE GENOMIC DNA]</scope>
    <source>
        <strain evidence="3">SN15 / ATCC MYA-4574 / FGSC 10173)</strain>
    </source>
</reference>
<keyword evidence="3" id="KW-1185">Reference proteome</keyword>
<dbReference type="EMBL" id="CP069033">
    <property type="protein sequence ID" value="QRD00625.1"/>
    <property type="molecule type" value="Genomic_DNA"/>
</dbReference>
<feature type="compositionally biased region" description="Polar residues" evidence="1">
    <location>
        <begin position="114"/>
        <end position="135"/>
    </location>
</feature>
<feature type="region of interest" description="Disordered" evidence="1">
    <location>
        <begin position="1"/>
        <end position="151"/>
    </location>
</feature>
<protein>
    <submittedName>
        <fullName evidence="2">Uncharacterized protein</fullName>
    </submittedName>
</protein>
<evidence type="ECO:0000256" key="1">
    <source>
        <dbReference type="SAM" id="MobiDB-lite"/>
    </source>
</evidence>
<feature type="compositionally biased region" description="Polar residues" evidence="1">
    <location>
        <begin position="82"/>
        <end position="91"/>
    </location>
</feature>
<sequence length="187" mass="19521">MQSHHSSKSATATPRPSQMGTHLEVPGQSVRPASGPPIVGTSGISARERAAGGGYRQSGAHLDSARSSQSNKPLSAAGLQAPSAQRTSNAPRSEAARAFTAPASQHSGAAGSYHTGTSRALVHQPSSTASSSQQRPKGALPPYNDQRGVGMKWKAGAKSLATLRPGEKRQYMEVVTTTARIVQEWRD</sequence>